<keyword evidence="4" id="KW-0812">Transmembrane</keyword>
<reference evidence="6" key="1">
    <citation type="submission" date="2022-08" db="UniProtKB">
        <authorList>
            <consortium name="EnsemblMetazoa"/>
        </authorList>
    </citation>
    <scope>IDENTIFICATION</scope>
    <source>
        <strain evidence="6">05x7-T-G4-1.051#20</strain>
    </source>
</reference>
<feature type="compositionally biased region" description="Polar residues" evidence="3">
    <location>
        <begin position="176"/>
        <end position="192"/>
    </location>
</feature>
<evidence type="ECO:0000256" key="1">
    <source>
        <dbReference type="ARBA" id="ARBA00023157"/>
    </source>
</evidence>
<feature type="transmembrane region" description="Helical" evidence="4">
    <location>
        <begin position="96"/>
        <end position="119"/>
    </location>
</feature>
<keyword evidence="4" id="KW-0472">Membrane</keyword>
<evidence type="ECO:0000256" key="4">
    <source>
        <dbReference type="SAM" id="Phobius"/>
    </source>
</evidence>
<proteinExistence type="predicted"/>
<keyword evidence="7" id="KW-1185">Reference proteome</keyword>
<dbReference type="InterPro" id="IPR035976">
    <property type="entry name" value="Sushi/SCR/CCP_sf"/>
</dbReference>
<dbReference type="Proteomes" id="UP000005408">
    <property type="component" value="Unassembled WGS sequence"/>
</dbReference>
<keyword evidence="2" id="KW-0768">Sushi</keyword>
<dbReference type="SUPFAM" id="SSF57535">
    <property type="entry name" value="Complement control module/SCR domain"/>
    <property type="match status" value="1"/>
</dbReference>
<name>A0A8W8NZG6_MAGGI</name>
<evidence type="ECO:0000259" key="5">
    <source>
        <dbReference type="PROSITE" id="PS50923"/>
    </source>
</evidence>
<feature type="region of interest" description="Disordered" evidence="3">
    <location>
        <begin position="176"/>
        <end position="255"/>
    </location>
</feature>
<feature type="compositionally biased region" description="Basic and acidic residues" evidence="3">
    <location>
        <begin position="193"/>
        <end position="209"/>
    </location>
</feature>
<feature type="domain" description="Sushi" evidence="5">
    <location>
        <begin position="3"/>
        <end position="73"/>
    </location>
</feature>
<feature type="compositionally biased region" description="Polar residues" evidence="3">
    <location>
        <begin position="293"/>
        <end position="308"/>
    </location>
</feature>
<dbReference type="EnsemblMetazoa" id="G8871.1">
    <property type="protein sequence ID" value="G8871.1:cds"/>
    <property type="gene ID" value="G8871"/>
</dbReference>
<sequence>MTVVCPRLNPFALDPIVITSLNQYELRLSTYDRTPGTEVTLTCVDDLQIQGQSVITCQDDGNWNFESRPYCAKPSMYEYPTADDPVTSDLPENAKILIGVLVAVTLIVTIILVYFSCLIRRKMKELQKHQRLREDFSPADHDNKRNGGSLFMNNIARGQQALYDYDYMDISGNDSYVNDNRNNSTARSLASSSKRDPTSQRSSSKRDTNTRNSPKPKIKLTNNRQKVRRHSEILRTKNNNSNQDGQTTLTDKDRDTSKVFLNVNLGLRGDSKRLNGKRQRSLSEEGRRDTELTVPSVSPDNSKINKGGNQTSIIAPIFAISGRTNGSLHRGSISLGEEDHRHTDLTEINTDAMSYGRDPFLWKSVPRDWNSH</sequence>
<evidence type="ECO:0000256" key="2">
    <source>
        <dbReference type="PROSITE-ProRule" id="PRU00302"/>
    </source>
</evidence>
<dbReference type="Pfam" id="PF00084">
    <property type="entry name" value="Sushi"/>
    <property type="match status" value="1"/>
</dbReference>
<feature type="compositionally biased region" description="Polar residues" evidence="3">
    <location>
        <begin position="236"/>
        <end position="249"/>
    </location>
</feature>
<dbReference type="Gene3D" id="2.10.70.10">
    <property type="entry name" value="Complement Module, domain 1"/>
    <property type="match status" value="1"/>
</dbReference>
<evidence type="ECO:0000256" key="3">
    <source>
        <dbReference type="SAM" id="MobiDB-lite"/>
    </source>
</evidence>
<comment type="caution">
    <text evidence="2">Lacks conserved residue(s) required for the propagation of feature annotation.</text>
</comment>
<keyword evidence="4" id="KW-1133">Transmembrane helix</keyword>
<accession>A0A8W8NZG6</accession>
<dbReference type="InterPro" id="IPR000436">
    <property type="entry name" value="Sushi_SCR_CCP_dom"/>
</dbReference>
<dbReference type="AlphaFoldDB" id="A0A8W8NZG6"/>
<feature type="compositionally biased region" description="Basic and acidic residues" evidence="3">
    <location>
        <begin position="281"/>
        <end position="291"/>
    </location>
</feature>
<keyword evidence="1" id="KW-1015">Disulfide bond</keyword>
<protein>
    <recommendedName>
        <fullName evidence="5">Sushi domain-containing protein</fullName>
    </recommendedName>
</protein>
<feature type="region of interest" description="Disordered" evidence="3">
    <location>
        <begin position="269"/>
        <end position="308"/>
    </location>
</feature>
<evidence type="ECO:0000313" key="6">
    <source>
        <dbReference type="EnsemblMetazoa" id="G8871.1:cds"/>
    </source>
</evidence>
<organism evidence="6 7">
    <name type="scientific">Magallana gigas</name>
    <name type="common">Pacific oyster</name>
    <name type="synonym">Crassostrea gigas</name>
    <dbReference type="NCBI Taxonomy" id="29159"/>
    <lineage>
        <taxon>Eukaryota</taxon>
        <taxon>Metazoa</taxon>
        <taxon>Spiralia</taxon>
        <taxon>Lophotrochozoa</taxon>
        <taxon>Mollusca</taxon>
        <taxon>Bivalvia</taxon>
        <taxon>Autobranchia</taxon>
        <taxon>Pteriomorphia</taxon>
        <taxon>Ostreida</taxon>
        <taxon>Ostreoidea</taxon>
        <taxon>Ostreidae</taxon>
        <taxon>Magallana</taxon>
    </lineage>
</organism>
<dbReference type="PROSITE" id="PS50923">
    <property type="entry name" value="SUSHI"/>
    <property type="match status" value="1"/>
</dbReference>
<dbReference type="OrthoDB" id="6086550at2759"/>
<evidence type="ECO:0000313" key="7">
    <source>
        <dbReference type="Proteomes" id="UP000005408"/>
    </source>
</evidence>
<dbReference type="OMA" id="PRDWNSH"/>
<dbReference type="CDD" id="cd00033">
    <property type="entry name" value="CCP"/>
    <property type="match status" value="1"/>
</dbReference>